<protein>
    <submittedName>
        <fullName evidence="1">Uncharacterized protein</fullName>
    </submittedName>
</protein>
<comment type="caution">
    <text evidence="1">The sequence shown here is derived from an EMBL/GenBank/DDBJ whole genome shotgun (WGS) entry which is preliminary data.</text>
</comment>
<dbReference type="STRING" id="1108812.AWC16_19020"/>
<reference evidence="1 2" key="1">
    <citation type="submission" date="2016-01" db="EMBL/GenBank/DDBJ databases">
        <title>The new phylogeny of the genus Mycobacterium.</title>
        <authorList>
            <person name="Tarcisio F."/>
            <person name="Conor M."/>
            <person name="Antonella G."/>
            <person name="Elisabetta G."/>
            <person name="Giulia F.S."/>
            <person name="Sara T."/>
            <person name="Anna F."/>
            <person name="Clotilde B."/>
            <person name="Roberto B."/>
            <person name="Veronica D.S."/>
            <person name="Fabio R."/>
            <person name="Monica P."/>
            <person name="Olivier J."/>
            <person name="Enrico T."/>
            <person name="Nicola S."/>
        </authorList>
    </citation>
    <scope>NUCLEOTIDE SEQUENCE [LARGE SCALE GENOMIC DNA]</scope>
    <source>
        <strain evidence="1 2">DSM 45394</strain>
    </source>
</reference>
<evidence type="ECO:0000313" key="1">
    <source>
        <dbReference type="EMBL" id="ORW08492.1"/>
    </source>
</evidence>
<dbReference type="Proteomes" id="UP000193866">
    <property type="component" value="Unassembled WGS sequence"/>
</dbReference>
<gene>
    <name evidence="1" type="ORF">AWC16_19020</name>
</gene>
<proteinExistence type="predicted"/>
<sequence>MVNQTRDFYHLDTALVAASARLDASPPTARRGAEQAITELWHAQNSHISANQLAALCHAAHCAATADSAHFDEATQRYLASCERCAAGSSS</sequence>
<dbReference type="AlphaFoldDB" id="A0A1X1YBJ5"/>
<evidence type="ECO:0000313" key="2">
    <source>
        <dbReference type="Proteomes" id="UP000193866"/>
    </source>
</evidence>
<name>A0A1X1YBJ5_9MYCO</name>
<keyword evidence="2" id="KW-1185">Reference proteome</keyword>
<dbReference type="RefSeq" id="WP_085266131.1">
    <property type="nucleotide sequence ID" value="NZ_LQPG01000035.1"/>
</dbReference>
<organism evidence="1 2">
    <name type="scientific">Mycolicibacter longobardus</name>
    <dbReference type="NCBI Taxonomy" id="1108812"/>
    <lineage>
        <taxon>Bacteria</taxon>
        <taxon>Bacillati</taxon>
        <taxon>Actinomycetota</taxon>
        <taxon>Actinomycetes</taxon>
        <taxon>Mycobacteriales</taxon>
        <taxon>Mycobacteriaceae</taxon>
        <taxon>Mycolicibacter</taxon>
    </lineage>
</organism>
<dbReference type="OrthoDB" id="9842737at2"/>
<accession>A0A1X1YBJ5</accession>
<dbReference type="EMBL" id="LQPG01000035">
    <property type="protein sequence ID" value="ORW08492.1"/>
    <property type="molecule type" value="Genomic_DNA"/>
</dbReference>